<dbReference type="PANTHER" id="PTHR37012:SF7">
    <property type="entry name" value="B-ZIP TRANSCRIPTION FACTOR (EUROFUNG)-RELATED"/>
    <property type="match status" value="1"/>
</dbReference>
<dbReference type="Proteomes" id="UP000027920">
    <property type="component" value="Unassembled WGS sequence"/>
</dbReference>
<evidence type="ECO:0000256" key="1">
    <source>
        <dbReference type="SAM" id="MobiDB-lite"/>
    </source>
</evidence>
<dbReference type="PANTHER" id="PTHR37012">
    <property type="entry name" value="B-ZIP TRANSCRIPTION FACTOR (EUROFUNG)-RELATED"/>
    <property type="match status" value="1"/>
</dbReference>
<evidence type="ECO:0008006" key="4">
    <source>
        <dbReference type="Google" id="ProtNLM"/>
    </source>
</evidence>
<organism evidence="2 3">
    <name type="scientific">Exophiala aquamarina CBS 119918</name>
    <dbReference type="NCBI Taxonomy" id="1182545"/>
    <lineage>
        <taxon>Eukaryota</taxon>
        <taxon>Fungi</taxon>
        <taxon>Dikarya</taxon>
        <taxon>Ascomycota</taxon>
        <taxon>Pezizomycotina</taxon>
        <taxon>Eurotiomycetes</taxon>
        <taxon>Chaetothyriomycetidae</taxon>
        <taxon>Chaetothyriales</taxon>
        <taxon>Herpotrichiellaceae</taxon>
        <taxon>Exophiala</taxon>
    </lineage>
</organism>
<dbReference type="RefSeq" id="XP_013260683.1">
    <property type="nucleotide sequence ID" value="XM_013405229.1"/>
</dbReference>
<reference evidence="2 3" key="1">
    <citation type="submission" date="2013-03" db="EMBL/GenBank/DDBJ databases">
        <title>The Genome Sequence of Exophiala aquamarina CBS 119918.</title>
        <authorList>
            <consortium name="The Broad Institute Genomics Platform"/>
            <person name="Cuomo C."/>
            <person name="de Hoog S."/>
            <person name="Gorbushina A."/>
            <person name="Walker B."/>
            <person name="Young S.K."/>
            <person name="Zeng Q."/>
            <person name="Gargeya S."/>
            <person name="Fitzgerald M."/>
            <person name="Haas B."/>
            <person name="Abouelleil A."/>
            <person name="Allen A.W."/>
            <person name="Alvarado L."/>
            <person name="Arachchi H.M."/>
            <person name="Berlin A.M."/>
            <person name="Chapman S.B."/>
            <person name="Gainer-Dewar J."/>
            <person name="Goldberg J."/>
            <person name="Griggs A."/>
            <person name="Gujja S."/>
            <person name="Hansen M."/>
            <person name="Howarth C."/>
            <person name="Imamovic A."/>
            <person name="Ireland A."/>
            <person name="Larimer J."/>
            <person name="McCowan C."/>
            <person name="Murphy C."/>
            <person name="Pearson M."/>
            <person name="Poon T.W."/>
            <person name="Priest M."/>
            <person name="Roberts A."/>
            <person name="Saif S."/>
            <person name="Shea T."/>
            <person name="Sisk P."/>
            <person name="Sykes S."/>
            <person name="Wortman J."/>
            <person name="Nusbaum C."/>
            <person name="Birren B."/>
        </authorList>
    </citation>
    <scope>NUCLEOTIDE SEQUENCE [LARGE SCALE GENOMIC DNA]</scope>
    <source>
        <strain evidence="2 3">CBS 119918</strain>
    </source>
</reference>
<dbReference type="AlphaFoldDB" id="A0A072PFN7"/>
<feature type="region of interest" description="Disordered" evidence="1">
    <location>
        <begin position="1"/>
        <end position="50"/>
    </location>
</feature>
<dbReference type="VEuPathDB" id="FungiDB:A1O9_06016"/>
<dbReference type="HOGENOM" id="CLU_044736_0_0_1"/>
<gene>
    <name evidence="2" type="ORF">A1O9_06016</name>
</gene>
<name>A0A072PFN7_9EURO</name>
<protein>
    <recommendedName>
        <fullName evidence="4">BZIP domain-containing protein</fullName>
    </recommendedName>
</protein>
<keyword evidence="3" id="KW-1185">Reference proteome</keyword>
<sequence>MVSRRSRSSTPSGERWASGRNLTSAQRERKRAVDRQRASKRRVQAAAHVASLESRLEELCKELETLKRSRPSPTPLPPYDIPLSCHGPLSVHNNEAAENGPVSGTLNNIDSKPDPLSTLDSSDWMPVDQSTRQDDTTTQIGVLSPKSLSIPSWPSGMISGQITESRSEHITEINRDITEEWIDTAPYSTTRYRSDPTSAGNCQSIFNNVLTTAHFLSRTSVCTDPSLNQDALIRGILFGWDNIITTSPFFCPLWEILRHLDKRIFQLSGTITRLCTLRMIHSLLLCLMKANSFGSLPAWYRPRPSQYRFPHPLAADVLPWPGLRERAVLCHGLTQSNKFWTEVIYYFRFCWPYTVDDIVSLDSATGLYGFSKVYDHYVYEIRMWKMDMNFFVSFPETYDDIVPAPDIEWPIQSANMISGSLESWDARSGPRPLPLPEELDENSGD</sequence>
<evidence type="ECO:0000313" key="2">
    <source>
        <dbReference type="EMBL" id="KEF58093.1"/>
    </source>
</evidence>
<feature type="region of interest" description="Disordered" evidence="1">
    <location>
        <begin position="422"/>
        <end position="445"/>
    </location>
</feature>
<dbReference type="InterPro" id="IPR021833">
    <property type="entry name" value="DUF3425"/>
</dbReference>
<evidence type="ECO:0000313" key="3">
    <source>
        <dbReference type="Proteomes" id="UP000027920"/>
    </source>
</evidence>
<proteinExistence type="predicted"/>
<comment type="caution">
    <text evidence="2">The sequence shown here is derived from an EMBL/GenBank/DDBJ whole genome shotgun (WGS) entry which is preliminary data.</text>
</comment>
<dbReference type="CDD" id="cd14688">
    <property type="entry name" value="bZIP_YAP"/>
    <property type="match status" value="1"/>
</dbReference>
<dbReference type="EMBL" id="AMGV01000004">
    <property type="protein sequence ID" value="KEF58093.1"/>
    <property type="molecule type" value="Genomic_DNA"/>
</dbReference>
<accession>A0A072PFN7</accession>
<dbReference type="OrthoDB" id="4120963at2759"/>
<feature type="region of interest" description="Disordered" evidence="1">
    <location>
        <begin position="90"/>
        <end position="137"/>
    </location>
</feature>
<dbReference type="GeneID" id="25280936"/>
<dbReference type="Pfam" id="PF11905">
    <property type="entry name" value="DUF3425"/>
    <property type="match status" value="1"/>
</dbReference>